<evidence type="ECO:0000256" key="6">
    <source>
        <dbReference type="RuleBase" id="RU003355"/>
    </source>
</evidence>
<evidence type="ECO:0000259" key="8">
    <source>
        <dbReference type="Pfam" id="PF00082"/>
    </source>
</evidence>
<feature type="active site" description="Charge relay system" evidence="5">
    <location>
        <position position="343"/>
    </location>
</feature>
<dbReference type="FunFam" id="3.40.50.200:FF:000014">
    <property type="entry name" value="Proteinase K"/>
    <property type="match status" value="1"/>
</dbReference>
<dbReference type="GO" id="GO:0006508">
    <property type="term" value="P:proteolysis"/>
    <property type="evidence" value="ECO:0007669"/>
    <property type="project" value="UniProtKB-KW"/>
</dbReference>
<feature type="active site" description="Charge relay system" evidence="5">
    <location>
        <position position="192"/>
    </location>
</feature>
<dbReference type="Pfam" id="PF00082">
    <property type="entry name" value="Peptidase_S8"/>
    <property type="match status" value="1"/>
</dbReference>
<gene>
    <name evidence="10" type="ORF">HNR61_001652</name>
</gene>
<dbReference type="InterPro" id="IPR036852">
    <property type="entry name" value="Peptidase_S8/S53_dom_sf"/>
</dbReference>
<dbReference type="InterPro" id="IPR010259">
    <property type="entry name" value="S8pro/Inhibitor_I9"/>
</dbReference>
<keyword evidence="3 5" id="KW-0378">Hydrolase</keyword>
<dbReference type="Pfam" id="PF05922">
    <property type="entry name" value="Inhibitor_I9"/>
    <property type="match status" value="1"/>
</dbReference>
<dbReference type="Proteomes" id="UP000572680">
    <property type="component" value="Unassembled WGS sequence"/>
</dbReference>
<keyword evidence="4 5" id="KW-0720">Serine protease</keyword>
<comment type="similarity">
    <text evidence="1 5 6">Belongs to the peptidase S8 family.</text>
</comment>
<evidence type="ECO:0000313" key="10">
    <source>
        <dbReference type="EMBL" id="MBA8950039.1"/>
    </source>
</evidence>
<evidence type="ECO:0000256" key="4">
    <source>
        <dbReference type="ARBA" id="ARBA00022825"/>
    </source>
</evidence>
<dbReference type="RefSeq" id="WP_182842515.1">
    <property type="nucleotide sequence ID" value="NZ_BAAALP010000031.1"/>
</dbReference>
<dbReference type="AlphaFoldDB" id="A0A7W3QK21"/>
<protein>
    <submittedName>
        <fullName evidence="10">Subtilisin family serine protease</fullName>
    </submittedName>
</protein>
<dbReference type="PROSITE" id="PS51892">
    <property type="entry name" value="SUBTILASE"/>
    <property type="match status" value="1"/>
</dbReference>
<dbReference type="Gene3D" id="3.40.50.200">
    <property type="entry name" value="Peptidase S8/S53 domain"/>
    <property type="match status" value="1"/>
</dbReference>
<keyword evidence="7" id="KW-0732">Signal</keyword>
<evidence type="ECO:0000256" key="2">
    <source>
        <dbReference type="ARBA" id="ARBA00022670"/>
    </source>
</evidence>
<evidence type="ECO:0000313" key="11">
    <source>
        <dbReference type="Proteomes" id="UP000572680"/>
    </source>
</evidence>
<evidence type="ECO:0000256" key="1">
    <source>
        <dbReference type="ARBA" id="ARBA00011073"/>
    </source>
</evidence>
<evidence type="ECO:0000256" key="3">
    <source>
        <dbReference type="ARBA" id="ARBA00022801"/>
    </source>
</evidence>
<evidence type="ECO:0000256" key="5">
    <source>
        <dbReference type="PROSITE-ProRule" id="PRU01240"/>
    </source>
</evidence>
<keyword evidence="2 5" id="KW-0645">Protease</keyword>
<dbReference type="CDD" id="cd04077">
    <property type="entry name" value="Peptidases_S8_PCSK9_ProteinaseK_like"/>
    <property type="match status" value="1"/>
</dbReference>
<dbReference type="PANTHER" id="PTHR43806:SF11">
    <property type="entry name" value="CEREVISIN-RELATED"/>
    <property type="match status" value="1"/>
</dbReference>
<dbReference type="InterPro" id="IPR037045">
    <property type="entry name" value="S8pro/Inhibitor_I9_sf"/>
</dbReference>
<dbReference type="SUPFAM" id="SSF54897">
    <property type="entry name" value="Protease propeptides/inhibitors"/>
    <property type="match status" value="1"/>
</dbReference>
<reference evidence="10 11" key="1">
    <citation type="submission" date="2020-08" db="EMBL/GenBank/DDBJ databases">
        <title>Genomic Encyclopedia of Type Strains, Phase IV (KMG-IV): sequencing the most valuable type-strain genomes for metagenomic binning, comparative biology and taxonomic classification.</title>
        <authorList>
            <person name="Goeker M."/>
        </authorList>
    </citation>
    <scope>NUCLEOTIDE SEQUENCE [LARGE SCALE GENOMIC DNA]</scope>
    <source>
        <strain evidence="10 11">DSM 44197</strain>
    </source>
</reference>
<proteinExistence type="inferred from homology"/>
<dbReference type="InterPro" id="IPR023828">
    <property type="entry name" value="Peptidase_S8_Ser-AS"/>
</dbReference>
<organism evidence="10 11">
    <name type="scientific">Actinomadura namibiensis</name>
    <dbReference type="NCBI Taxonomy" id="182080"/>
    <lineage>
        <taxon>Bacteria</taxon>
        <taxon>Bacillati</taxon>
        <taxon>Actinomycetota</taxon>
        <taxon>Actinomycetes</taxon>
        <taxon>Streptosporangiales</taxon>
        <taxon>Thermomonosporaceae</taxon>
        <taxon>Actinomadura</taxon>
    </lineage>
</organism>
<feature type="signal peptide" evidence="7">
    <location>
        <begin position="1"/>
        <end position="28"/>
    </location>
</feature>
<dbReference type="InterPro" id="IPR034193">
    <property type="entry name" value="PCSK9_ProteinaseK-like"/>
</dbReference>
<dbReference type="PROSITE" id="PS00136">
    <property type="entry name" value="SUBTILASE_ASP"/>
    <property type="match status" value="1"/>
</dbReference>
<dbReference type="InterPro" id="IPR015500">
    <property type="entry name" value="Peptidase_S8_subtilisin-rel"/>
</dbReference>
<dbReference type="SUPFAM" id="SSF52743">
    <property type="entry name" value="Subtilisin-like"/>
    <property type="match status" value="1"/>
</dbReference>
<feature type="domain" description="Inhibitor I9" evidence="9">
    <location>
        <begin position="84"/>
        <end position="117"/>
    </location>
</feature>
<sequence length="398" mass="41234">MRVAPRRALLVGAVATAVGAVATVPVLAAPDSDPVPVQTTAAGNSPEIPGKYIVTVKDGASLDGPIGQVRSASRAKPRIEKLSGALNGFAAKLDAGQLNALRNDRRVEAIEPDRVVKALTTQKAPLPWGLDRIDQRGEKLSKTYTYRSTGKGVTAYVIDDGIDVRHPDFGGRAKAAWTAPALKDEPPSCMSHGTHVAGTIGSKTYGVAKGVQLRAVKVLDCEGNGELSDVIAGLNWVRLNAAKPAVANMSLGVEAVSPALNKAADNLAKAGVFVSVAAGNEGNDACQSSPASASRVMAVGASTKYDNRATFSDHGRCVDVFAPGYGVYSTLPNGRRGGDTGTSMASPHAAGVAALYLGTRKTASSDTVFKWIIGNSTPNALGRIPRGTPNRLLYKSNL</sequence>
<accession>A0A7W3QK21</accession>
<name>A0A7W3QK21_ACTNM</name>
<dbReference type="InterPro" id="IPR022398">
    <property type="entry name" value="Peptidase_S8_His-AS"/>
</dbReference>
<dbReference type="EMBL" id="JACJIA010000002">
    <property type="protein sequence ID" value="MBA8950039.1"/>
    <property type="molecule type" value="Genomic_DNA"/>
</dbReference>
<evidence type="ECO:0000256" key="7">
    <source>
        <dbReference type="SAM" id="SignalP"/>
    </source>
</evidence>
<evidence type="ECO:0000259" key="9">
    <source>
        <dbReference type="Pfam" id="PF05922"/>
    </source>
</evidence>
<keyword evidence="11" id="KW-1185">Reference proteome</keyword>
<feature type="domain" description="Peptidase S8/S53" evidence="8">
    <location>
        <begin position="150"/>
        <end position="377"/>
    </location>
</feature>
<feature type="chain" id="PRO_5030894362" evidence="7">
    <location>
        <begin position="29"/>
        <end position="398"/>
    </location>
</feature>
<dbReference type="InterPro" id="IPR050131">
    <property type="entry name" value="Peptidase_S8_subtilisin-like"/>
</dbReference>
<dbReference type="PRINTS" id="PR00723">
    <property type="entry name" value="SUBTILISIN"/>
</dbReference>
<dbReference type="Gene3D" id="3.30.70.80">
    <property type="entry name" value="Peptidase S8 propeptide/proteinase inhibitor I9"/>
    <property type="match status" value="1"/>
</dbReference>
<dbReference type="PROSITE" id="PS00138">
    <property type="entry name" value="SUBTILASE_SER"/>
    <property type="match status" value="1"/>
</dbReference>
<comment type="caution">
    <text evidence="10">The sequence shown here is derived from an EMBL/GenBank/DDBJ whole genome shotgun (WGS) entry which is preliminary data.</text>
</comment>
<dbReference type="PANTHER" id="PTHR43806">
    <property type="entry name" value="PEPTIDASE S8"/>
    <property type="match status" value="1"/>
</dbReference>
<dbReference type="PROSITE" id="PS00137">
    <property type="entry name" value="SUBTILASE_HIS"/>
    <property type="match status" value="1"/>
</dbReference>
<dbReference type="InterPro" id="IPR000209">
    <property type="entry name" value="Peptidase_S8/S53_dom"/>
</dbReference>
<dbReference type="InterPro" id="IPR023827">
    <property type="entry name" value="Peptidase_S8_Asp-AS"/>
</dbReference>
<feature type="active site" description="Charge relay system" evidence="5">
    <location>
        <position position="159"/>
    </location>
</feature>
<dbReference type="GO" id="GO:0005615">
    <property type="term" value="C:extracellular space"/>
    <property type="evidence" value="ECO:0007669"/>
    <property type="project" value="TreeGrafter"/>
</dbReference>
<dbReference type="GO" id="GO:0004252">
    <property type="term" value="F:serine-type endopeptidase activity"/>
    <property type="evidence" value="ECO:0007669"/>
    <property type="project" value="UniProtKB-UniRule"/>
</dbReference>